<dbReference type="AlphaFoldDB" id="A0A8X6V3E5"/>
<evidence type="ECO:0000313" key="2">
    <source>
        <dbReference type="EMBL" id="GFX97798.1"/>
    </source>
</evidence>
<organism evidence="2 3">
    <name type="scientific">Trichonephila clavipes</name>
    <name type="common">Golden silk orbweaver</name>
    <name type="synonym">Nephila clavipes</name>
    <dbReference type="NCBI Taxonomy" id="2585209"/>
    <lineage>
        <taxon>Eukaryota</taxon>
        <taxon>Metazoa</taxon>
        <taxon>Ecdysozoa</taxon>
        <taxon>Arthropoda</taxon>
        <taxon>Chelicerata</taxon>
        <taxon>Arachnida</taxon>
        <taxon>Araneae</taxon>
        <taxon>Araneomorphae</taxon>
        <taxon>Entelegynae</taxon>
        <taxon>Araneoidea</taxon>
        <taxon>Nephilidae</taxon>
        <taxon>Trichonephila</taxon>
    </lineage>
</organism>
<accession>A0A8X6V3E5</accession>
<evidence type="ECO:0000313" key="3">
    <source>
        <dbReference type="Proteomes" id="UP000887159"/>
    </source>
</evidence>
<keyword evidence="3" id="KW-1185">Reference proteome</keyword>
<protein>
    <submittedName>
        <fullName evidence="2">Uncharacterized protein</fullName>
    </submittedName>
</protein>
<sequence>MEDDSFRQESPVNTSKEPFFFPEFDLNKFSSFKSFLDCFDQQCLEYQKDEQWKKQNIPRYLTGVYLKFWYENQLFEKSYQESKELLMTVFDSTKQEDIRKFQKLKLNDTKELISFFTEKLSLGKKLNYNDNSFVEHMTLSSPMQYQKFLVIKKISTPCEWISTMRQLIAVTSDSADRKPVETGSYTRWYNQADGSVYRGTDPRNRFQSRGNHGQPHQSHMMRFNGRQQFNSQPRQFVQQNRYNVHSPRNDENNQRQG</sequence>
<feature type="region of interest" description="Disordered" evidence="1">
    <location>
        <begin position="196"/>
        <end position="219"/>
    </location>
</feature>
<evidence type="ECO:0000256" key="1">
    <source>
        <dbReference type="SAM" id="MobiDB-lite"/>
    </source>
</evidence>
<dbReference type="Proteomes" id="UP000887159">
    <property type="component" value="Unassembled WGS sequence"/>
</dbReference>
<name>A0A8X6V3E5_TRICX</name>
<dbReference type="EMBL" id="BMAU01021200">
    <property type="protein sequence ID" value="GFX97798.1"/>
    <property type="molecule type" value="Genomic_DNA"/>
</dbReference>
<reference evidence="2" key="1">
    <citation type="submission" date="2020-08" db="EMBL/GenBank/DDBJ databases">
        <title>Multicomponent nature underlies the extraordinary mechanical properties of spider dragline silk.</title>
        <authorList>
            <person name="Kono N."/>
            <person name="Nakamura H."/>
            <person name="Mori M."/>
            <person name="Yoshida Y."/>
            <person name="Ohtoshi R."/>
            <person name="Malay A.D."/>
            <person name="Moran D.A.P."/>
            <person name="Tomita M."/>
            <person name="Numata K."/>
            <person name="Arakawa K."/>
        </authorList>
    </citation>
    <scope>NUCLEOTIDE SEQUENCE</scope>
</reference>
<gene>
    <name evidence="2" type="ORF">TNCV_456771</name>
</gene>
<feature type="compositionally biased region" description="Polar residues" evidence="1">
    <location>
        <begin position="205"/>
        <end position="217"/>
    </location>
</feature>
<proteinExistence type="predicted"/>
<comment type="caution">
    <text evidence="2">The sequence shown here is derived from an EMBL/GenBank/DDBJ whole genome shotgun (WGS) entry which is preliminary data.</text>
</comment>